<dbReference type="SMART" id="SM00249">
    <property type="entry name" value="PHD"/>
    <property type="match status" value="1"/>
</dbReference>
<keyword evidence="2" id="KW-0863">Zinc-finger</keyword>
<organism evidence="4 5">
    <name type="scientific">Lepeophtheirus salmonis</name>
    <name type="common">Salmon louse</name>
    <name type="synonym">Caligus salmonis</name>
    <dbReference type="NCBI Taxonomy" id="72036"/>
    <lineage>
        <taxon>Eukaryota</taxon>
        <taxon>Metazoa</taxon>
        <taxon>Ecdysozoa</taxon>
        <taxon>Arthropoda</taxon>
        <taxon>Crustacea</taxon>
        <taxon>Multicrustacea</taxon>
        <taxon>Hexanauplia</taxon>
        <taxon>Copepoda</taxon>
        <taxon>Siphonostomatoida</taxon>
        <taxon>Caligidae</taxon>
        <taxon>Lepeophtheirus</taxon>
    </lineage>
</organism>
<evidence type="ECO:0000256" key="1">
    <source>
        <dbReference type="ARBA" id="ARBA00022723"/>
    </source>
</evidence>
<dbReference type="InterPro" id="IPR001965">
    <property type="entry name" value="Znf_PHD"/>
</dbReference>
<evidence type="ECO:0000256" key="3">
    <source>
        <dbReference type="ARBA" id="ARBA00022833"/>
    </source>
</evidence>
<dbReference type="InterPro" id="IPR013083">
    <property type="entry name" value="Znf_RING/FYVE/PHD"/>
</dbReference>
<keyword evidence="4" id="KW-0489">Methyltransferase</keyword>
<keyword evidence="5" id="KW-1185">Reference proteome</keyword>
<dbReference type="EC" id="2.1.1.354" evidence="4"/>
<keyword evidence="4" id="KW-0808">Transferase</keyword>
<dbReference type="Proteomes" id="UP000675881">
    <property type="component" value="Chromosome 14"/>
</dbReference>
<dbReference type="Gene3D" id="3.30.40.10">
    <property type="entry name" value="Zinc/RING finger domain, C3HC4 (zinc finger)"/>
    <property type="match status" value="1"/>
</dbReference>
<dbReference type="AlphaFoldDB" id="A0A7R8H4T0"/>
<dbReference type="PROSITE" id="PS01359">
    <property type="entry name" value="ZF_PHD_1"/>
    <property type="match status" value="1"/>
</dbReference>
<accession>A0A7R8H4T0</accession>
<dbReference type="EMBL" id="HG994593">
    <property type="protein sequence ID" value="CAF2851136.1"/>
    <property type="molecule type" value="Genomic_DNA"/>
</dbReference>
<gene>
    <name evidence="4" type="ORF">LSAA_5263</name>
</gene>
<keyword evidence="3" id="KW-0862">Zinc</keyword>
<dbReference type="GO" id="GO:0140999">
    <property type="term" value="F:histone H3K4 trimethyltransferase activity"/>
    <property type="evidence" value="ECO:0007669"/>
    <property type="project" value="UniProtKB-EC"/>
</dbReference>
<evidence type="ECO:0000313" key="4">
    <source>
        <dbReference type="EMBL" id="CAF2851136.1"/>
    </source>
</evidence>
<keyword evidence="1" id="KW-0479">Metal-binding</keyword>
<evidence type="ECO:0000313" key="5">
    <source>
        <dbReference type="Proteomes" id="UP000675881"/>
    </source>
</evidence>
<dbReference type="Pfam" id="PF00628">
    <property type="entry name" value="PHD"/>
    <property type="match status" value="1"/>
</dbReference>
<dbReference type="GO" id="GO:0032259">
    <property type="term" value="P:methylation"/>
    <property type="evidence" value="ECO:0007669"/>
    <property type="project" value="UniProtKB-KW"/>
</dbReference>
<protein>
    <submittedName>
        <fullName evidence="4">MLL3</fullName>
        <ecNumber evidence="4">2.1.1.354</ecNumber>
    </submittedName>
</protein>
<name>A0A7R8H4T0_LEPSM</name>
<proteinExistence type="predicted"/>
<sequence>MFQRFCQRSGEKTDLNLSDKYMSHLAGNRELKESTLSALTWEAALEPQDRMLNSLLKLLDKRAELIMEIYLPYIIWTSFCSPILRKSENGECTVQAILSHLESCRLEAKEASKSPKLLRCTGKIGNMEKFQNSKLTNSNLLCCTVCGQYQFYNGMHVLITAARKGGWQCQKCKWCQNCGQSNQDRDIFYLIAYRNTPQKDLIQCSRCRMQLHVQCDQEGTEKNSKDKKGLYACKACKSGHRSSSLGSSNASS</sequence>
<dbReference type="InterPro" id="IPR019787">
    <property type="entry name" value="Znf_PHD-finger"/>
</dbReference>
<reference evidence="4" key="1">
    <citation type="submission" date="2021-02" db="EMBL/GenBank/DDBJ databases">
        <authorList>
            <person name="Bekaert M."/>
        </authorList>
    </citation>
    <scope>NUCLEOTIDE SEQUENCE</scope>
    <source>
        <strain evidence="4">IoA-00</strain>
    </source>
</reference>
<dbReference type="PROSITE" id="PS50016">
    <property type="entry name" value="ZF_PHD_2"/>
    <property type="match status" value="1"/>
</dbReference>
<evidence type="ECO:0000256" key="2">
    <source>
        <dbReference type="ARBA" id="ARBA00022771"/>
    </source>
</evidence>
<dbReference type="GO" id="GO:0008270">
    <property type="term" value="F:zinc ion binding"/>
    <property type="evidence" value="ECO:0007669"/>
    <property type="project" value="UniProtKB-KW"/>
</dbReference>
<dbReference type="InterPro" id="IPR019786">
    <property type="entry name" value="Zinc_finger_PHD-type_CS"/>
</dbReference>